<dbReference type="CDD" id="cd12087">
    <property type="entry name" value="TM_EGFR-like"/>
    <property type="match status" value="1"/>
</dbReference>
<evidence type="ECO:0000313" key="4">
    <source>
        <dbReference type="EMBL" id="KAF7773232.1"/>
    </source>
</evidence>
<evidence type="ECO:0000256" key="3">
    <source>
        <dbReference type="SAM" id="SignalP"/>
    </source>
</evidence>
<feature type="region of interest" description="Disordered" evidence="1">
    <location>
        <begin position="397"/>
        <end position="419"/>
    </location>
</feature>
<organism evidence="4 5">
    <name type="scientific">Agaricus bisporus var. burnettii</name>
    <dbReference type="NCBI Taxonomy" id="192524"/>
    <lineage>
        <taxon>Eukaryota</taxon>
        <taxon>Fungi</taxon>
        <taxon>Dikarya</taxon>
        <taxon>Basidiomycota</taxon>
        <taxon>Agaricomycotina</taxon>
        <taxon>Agaricomycetes</taxon>
        <taxon>Agaricomycetidae</taxon>
        <taxon>Agaricales</taxon>
        <taxon>Agaricineae</taxon>
        <taxon>Agaricaceae</taxon>
        <taxon>Agaricus</taxon>
    </lineage>
</organism>
<evidence type="ECO:0008006" key="6">
    <source>
        <dbReference type="Google" id="ProtNLM"/>
    </source>
</evidence>
<feature type="compositionally biased region" description="Low complexity" evidence="1">
    <location>
        <begin position="397"/>
        <end position="406"/>
    </location>
</feature>
<dbReference type="Pfam" id="PF24681">
    <property type="entry name" value="Kelch_KLHDC2_KLHL20_DRC7"/>
    <property type="match status" value="1"/>
</dbReference>
<feature type="region of interest" description="Disordered" evidence="1">
    <location>
        <begin position="700"/>
        <end position="745"/>
    </location>
</feature>
<dbReference type="AlphaFoldDB" id="A0A8H7KGC5"/>
<protein>
    <recommendedName>
        <fullName evidence="6">Galactose oxidase</fullName>
    </recommendedName>
</protein>
<feature type="compositionally biased region" description="Basic and acidic residues" evidence="1">
    <location>
        <begin position="598"/>
        <end position="613"/>
    </location>
</feature>
<dbReference type="InterPro" id="IPR015915">
    <property type="entry name" value="Kelch-typ_b-propeller"/>
</dbReference>
<dbReference type="GO" id="GO:0051285">
    <property type="term" value="C:cell cortex of cell tip"/>
    <property type="evidence" value="ECO:0007669"/>
    <property type="project" value="TreeGrafter"/>
</dbReference>
<dbReference type="GO" id="GO:0061245">
    <property type="term" value="P:establishment or maintenance of bipolar cell polarity"/>
    <property type="evidence" value="ECO:0007669"/>
    <property type="project" value="TreeGrafter"/>
</dbReference>
<feature type="compositionally biased region" description="Basic and acidic residues" evidence="1">
    <location>
        <begin position="987"/>
        <end position="998"/>
    </location>
</feature>
<name>A0A8H7KGC5_AGABI</name>
<sequence>MNSLATRCGVCLFNVLLIVLLSGQLAISYTPIPRWGQAVVQINDALFVYGGKTDLFNSYSYTSAPTTSDLLRLPLSQPFNTATPPWELVNSSSTSQIPNVSWHTLSAFNYSSVLLFGGQPGTTSPIVTFDEADSACLLELSNPMQPTWYPDVSWVGEPVRRIFHTSVTCPTTGRIYIVGGQTADGSQHLFPAHYIFDPRTLTFSVTPSNNGPPALYGHASVIFPDGRMFVFGGIAEDTPIPLSDVWSLDTANKDSVWRKVPVNSGSLPQPRRAFAAVAIDQGKILIQGGSDADLRNNMNDGWILDTSKDPAVWTEVTELAQVGARRDHYAILSNGLVIFGFGYLDSGPAPAGVQIFDPSHNTYPLSYLPPSPSASITQTMPGPTATVSGTGAYPTGSVTSTSTGITQPGSVPTAEPGENVSDKKKSIIAIAVGTLFGVLGAAALGFFVFAYVRRRRRKNGALFMVIEDDNDGNGGNLRGRPLMPAAIRHDEKEAPGMSGWANNLLDTAFGITGTARSHNARHTHQRRDMLADEDTRDFGEWYNARRRDGTGGSSWSLMSVFGGRFRSRDASIFSYGSHHQERTDPFSDGISLIQDREPEPSHLEGKERSRHGGEVSYRTTSNYSYIDPFDDPFPEERQSENQQELSRNREDTDNGLATAATMISRPQITMSTLRMVSPLSMAAYPLSPLLEYTPNTIDSDHGQTTFSHTQSSGTLVGTNESLTTSQTSSEPFRSSSKPTIESPMSPKLLPFTSIVPANMSPSGIRRSDSWWSRFYRTSFLDRRSSSASHRSNILDIRDPNPPPPLVPIVESTSSVSGEEISLNSADDTDGSRQISRSQSRVYKIGPGKSMTSLRTADTEQIEKLAVDMDVVQRVRTPSQTTSDSTNSGLGINACKLAGSDHNEQSELGVISSSPTERVLLSDTISHDSPPPAVHTSIVPVSPTLSLTSYQSPPSTPAPKPSVADRVKMYERRMSQDQERLSPTNTKNLEERSPNKERVTINYGLAPRANLFVANPDHRNSRSSDS</sequence>
<reference evidence="4 5" key="1">
    <citation type="journal article" name="Sci. Rep.">
        <title>Telomere-to-telomere assembled and centromere annotated genomes of the two main subspecies of the button mushroom Agaricus bisporus reveal especially polymorphic chromosome ends.</title>
        <authorList>
            <person name="Sonnenberg A.S.M."/>
            <person name="Sedaghat-Telgerd N."/>
            <person name="Lavrijssen B."/>
            <person name="Ohm R.A."/>
            <person name="Hendrickx P.M."/>
            <person name="Scholtmeijer K."/>
            <person name="Baars J.J.P."/>
            <person name="van Peer A."/>
        </authorList>
    </citation>
    <scope>NUCLEOTIDE SEQUENCE [LARGE SCALE GENOMIC DNA]</scope>
    <source>
        <strain evidence="4 5">H119_p4</strain>
    </source>
</reference>
<evidence type="ECO:0000313" key="5">
    <source>
        <dbReference type="Proteomes" id="UP000629468"/>
    </source>
</evidence>
<feature type="chain" id="PRO_5034954819" description="Galactose oxidase" evidence="3">
    <location>
        <begin position="27"/>
        <end position="1025"/>
    </location>
</feature>
<comment type="caution">
    <text evidence="4">The sequence shown here is derived from an EMBL/GenBank/DDBJ whole genome shotgun (WGS) entry which is preliminary data.</text>
</comment>
<feature type="region of interest" description="Disordered" evidence="1">
    <location>
        <begin position="969"/>
        <end position="1002"/>
    </location>
</feature>
<keyword evidence="2" id="KW-1133">Transmembrane helix</keyword>
<accession>A0A8H7KGC5</accession>
<dbReference type="Gene3D" id="2.120.10.80">
    <property type="entry name" value="Kelch-type beta propeller"/>
    <property type="match status" value="2"/>
</dbReference>
<dbReference type="PANTHER" id="PTHR23244">
    <property type="entry name" value="KELCH REPEAT DOMAIN"/>
    <property type="match status" value="1"/>
</dbReference>
<keyword evidence="2" id="KW-0812">Transmembrane</keyword>
<keyword evidence="3" id="KW-0732">Signal</keyword>
<dbReference type="Proteomes" id="UP000629468">
    <property type="component" value="Unassembled WGS sequence"/>
</dbReference>
<feature type="region of interest" description="Disordered" evidence="1">
    <location>
        <begin position="598"/>
        <end position="654"/>
    </location>
</feature>
<feature type="signal peptide" evidence="3">
    <location>
        <begin position="1"/>
        <end position="26"/>
    </location>
</feature>
<gene>
    <name evidence="4" type="ORF">Agabi119p4_5399</name>
</gene>
<feature type="region of interest" description="Disordered" evidence="1">
    <location>
        <begin position="810"/>
        <end position="838"/>
    </location>
</feature>
<evidence type="ECO:0000256" key="1">
    <source>
        <dbReference type="SAM" id="MobiDB-lite"/>
    </source>
</evidence>
<feature type="compositionally biased region" description="Polar residues" evidence="1">
    <location>
        <begin position="700"/>
        <end position="739"/>
    </location>
</feature>
<dbReference type="EMBL" id="JABXXO010000007">
    <property type="protein sequence ID" value="KAF7773232.1"/>
    <property type="molecule type" value="Genomic_DNA"/>
</dbReference>
<evidence type="ECO:0000256" key="2">
    <source>
        <dbReference type="SAM" id="Phobius"/>
    </source>
</evidence>
<dbReference type="PANTHER" id="PTHR23244:SF470">
    <property type="entry name" value="GALACTOSE OXIDASE"/>
    <property type="match status" value="1"/>
</dbReference>
<proteinExistence type="predicted"/>
<feature type="transmembrane region" description="Helical" evidence="2">
    <location>
        <begin position="427"/>
        <end position="452"/>
    </location>
</feature>
<keyword evidence="2" id="KW-0472">Membrane</keyword>
<dbReference type="SUPFAM" id="SSF117281">
    <property type="entry name" value="Kelch motif"/>
    <property type="match status" value="1"/>
</dbReference>
<feature type="compositionally biased region" description="Basic and acidic residues" evidence="1">
    <location>
        <begin position="969"/>
        <end position="979"/>
    </location>
</feature>